<accession>A0A3M7QA38</accession>
<dbReference type="OrthoDB" id="7442310at2759"/>
<keyword evidence="2" id="KW-1185">Reference proteome</keyword>
<proteinExistence type="predicted"/>
<organism evidence="1 2">
    <name type="scientific">Brachionus plicatilis</name>
    <name type="common">Marine rotifer</name>
    <name type="synonym">Brachionus muelleri</name>
    <dbReference type="NCBI Taxonomy" id="10195"/>
    <lineage>
        <taxon>Eukaryota</taxon>
        <taxon>Metazoa</taxon>
        <taxon>Spiralia</taxon>
        <taxon>Gnathifera</taxon>
        <taxon>Rotifera</taxon>
        <taxon>Eurotatoria</taxon>
        <taxon>Monogononta</taxon>
        <taxon>Pseudotrocha</taxon>
        <taxon>Ploima</taxon>
        <taxon>Brachionidae</taxon>
        <taxon>Brachionus</taxon>
    </lineage>
</organism>
<dbReference type="Proteomes" id="UP000276133">
    <property type="component" value="Unassembled WGS sequence"/>
</dbReference>
<dbReference type="AlphaFoldDB" id="A0A3M7QA38"/>
<gene>
    <name evidence="1" type="ORF">BpHYR1_021339</name>
</gene>
<comment type="caution">
    <text evidence="1">The sequence shown here is derived from an EMBL/GenBank/DDBJ whole genome shotgun (WGS) entry which is preliminary data.</text>
</comment>
<dbReference type="EMBL" id="REGN01006869">
    <property type="protein sequence ID" value="RNA08034.1"/>
    <property type="molecule type" value="Genomic_DNA"/>
</dbReference>
<evidence type="ECO:0000313" key="1">
    <source>
        <dbReference type="EMBL" id="RNA08034.1"/>
    </source>
</evidence>
<reference evidence="1 2" key="1">
    <citation type="journal article" date="2018" name="Sci. Rep.">
        <title>Genomic signatures of local adaptation to the degree of environmental predictability in rotifers.</title>
        <authorList>
            <person name="Franch-Gras L."/>
            <person name="Hahn C."/>
            <person name="Garcia-Roger E.M."/>
            <person name="Carmona M.J."/>
            <person name="Serra M."/>
            <person name="Gomez A."/>
        </authorList>
    </citation>
    <scope>NUCLEOTIDE SEQUENCE [LARGE SCALE GENOMIC DNA]</scope>
    <source>
        <strain evidence="1">HYR1</strain>
    </source>
</reference>
<evidence type="ECO:0000313" key="2">
    <source>
        <dbReference type="Proteomes" id="UP000276133"/>
    </source>
</evidence>
<name>A0A3M7QA38_BRAPC</name>
<protein>
    <submittedName>
        <fullName evidence="1">Uncharacterized protein</fullName>
    </submittedName>
</protein>
<sequence>MIIDEFIDCFNNLNIKHDFVTLSQKNKLSYKNTKQDLTATKKFGWRCTYPSCSSTCETNGCIVDDLMQSMWRHIQDTGLTTVYRTSSKHRFLLKLPLVLVFCPSHGVENFNTTKKKLDAEDPNTSKIEEFYTYLESIITFETEVFKEFLAFSNAYLNVFYKS</sequence>